<comment type="domain">
    <text evidence="13">The histidine box domains are involved in binding the catalytic metal ions.</text>
</comment>
<dbReference type="InterPro" id="IPR015876">
    <property type="entry name" value="Acyl-CoA_DS"/>
</dbReference>
<comment type="cofactor">
    <cofactor evidence="13">
        <name>Fe(2+)</name>
        <dbReference type="ChEBI" id="CHEBI:29033"/>
    </cofactor>
</comment>
<comment type="similarity">
    <text evidence="3 13">Belongs to the fatty acid desaturase type 1 family.</text>
</comment>
<feature type="transmembrane region" description="Helical" evidence="15">
    <location>
        <begin position="72"/>
        <end position="92"/>
    </location>
</feature>
<protein>
    <recommendedName>
        <fullName evidence="16">Fatty acid desaturase domain-containing protein</fullName>
    </recommendedName>
</protein>
<dbReference type="PANTHER" id="PTHR11351">
    <property type="entry name" value="ACYL-COA DESATURASE"/>
    <property type="match status" value="1"/>
</dbReference>
<evidence type="ECO:0000256" key="9">
    <source>
        <dbReference type="ARBA" id="ARBA00023004"/>
    </source>
</evidence>
<evidence type="ECO:0000256" key="3">
    <source>
        <dbReference type="ARBA" id="ARBA00009295"/>
    </source>
</evidence>
<dbReference type="CDD" id="cd03505">
    <property type="entry name" value="Delta9-FADS-like"/>
    <property type="match status" value="1"/>
</dbReference>
<comment type="pathway">
    <text evidence="2">Lipid metabolism.</text>
</comment>
<dbReference type="AlphaFoldDB" id="A0A9I9DG32"/>
<evidence type="ECO:0000256" key="6">
    <source>
        <dbReference type="ARBA" id="ARBA00022832"/>
    </source>
</evidence>
<evidence type="ECO:0000256" key="11">
    <source>
        <dbReference type="ARBA" id="ARBA00023136"/>
    </source>
</evidence>
<keyword evidence="9" id="KW-0408">Iron</keyword>
<evidence type="ECO:0000256" key="14">
    <source>
        <dbReference type="SAM" id="MobiDB-lite"/>
    </source>
</evidence>
<evidence type="ECO:0000256" key="7">
    <source>
        <dbReference type="ARBA" id="ARBA00022989"/>
    </source>
</evidence>
<dbReference type="PRINTS" id="PR00075">
    <property type="entry name" value="FACDDSATRASE"/>
</dbReference>
<evidence type="ECO:0000256" key="15">
    <source>
        <dbReference type="SAM" id="Phobius"/>
    </source>
</evidence>
<dbReference type="GO" id="GO:0042761">
    <property type="term" value="P:very long-chain fatty acid biosynthetic process"/>
    <property type="evidence" value="ECO:0007669"/>
    <property type="project" value="TreeGrafter"/>
</dbReference>
<evidence type="ECO:0000256" key="1">
    <source>
        <dbReference type="ARBA" id="ARBA00004141"/>
    </source>
</evidence>
<dbReference type="InterPro" id="IPR005804">
    <property type="entry name" value="FA_desaturase_dom"/>
</dbReference>
<feature type="transmembrane region" description="Helical" evidence="15">
    <location>
        <begin position="50"/>
        <end position="66"/>
    </location>
</feature>
<keyword evidence="7 15" id="KW-1133">Transmembrane helix</keyword>
<proteinExistence type="inferred from homology"/>
<dbReference type="Pfam" id="PF00487">
    <property type="entry name" value="FA_desaturase"/>
    <property type="match status" value="1"/>
</dbReference>
<evidence type="ECO:0000259" key="16">
    <source>
        <dbReference type="Pfam" id="PF00487"/>
    </source>
</evidence>
<keyword evidence="5 13" id="KW-0812">Transmembrane</keyword>
<keyword evidence="4 13" id="KW-0444">Lipid biosynthesis</keyword>
<feature type="domain" description="Fatty acid desaturase" evidence="16">
    <location>
        <begin position="77"/>
        <end position="308"/>
    </location>
</feature>
<evidence type="ECO:0000256" key="8">
    <source>
        <dbReference type="ARBA" id="ARBA00023002"/>
    </source>
</evidence>
<evidence type="ECO:0000256" key="2">
    <source>
        <dbReference type="ARBA" id="ARBA00005189"/>
    </source>
</evidence>
<evidence type="ECO:0000256" key="4">
    <source>
        <dbReference type="ARBA" id="ARBA00022516"/>
    </source>
</evidence>
<keyword evidence="8 13" id="KW-0560">Oxidoreductase</keyword>
<comment type="subcellular location">
    <subcellularLocation>
        <location evidence="1">Membrane</location>
        <topology evidence="1">Multi-pass membrane protein</topology>
    </subcellularLocation>
</comment>
<feature type="transmembrane region" description="Helical" evidence="15">
    <location>
        <begin position="212"/>
        <end position="234"/>
    </location>
</feature>
<dbReference type="GO" id="GO:0016717">
    <property type="term" value="F:oxidoreductase activity, acting on paired donors, with oxidation of a pair of donors resulting in the reduction of molecular oxygen to two molecules of water"/>
    <property type="evidence" value="ECO:0007669"/>
    <property type="project" value="InterPro"/>
</dbReference>
<accession>A0A9I9DG32</accession>
<name>A0A9I9DG32_CUCME</name>
<keyword evidence="10" id="KW-0443">Lipid metabolism</keyword>
<evidence type="ECO:0000256" key="13">
    <source>
        <dbReference type="RuleBase" id="RU000581"/>
    </source>
</evidence>
<dbReference type="Gramene" id="MELO3C017875.2.1">
    <property type="protein sequence ID" value="MELO3C017875.2.1"/>
    <property type="gene ID" value="MELO3C017875.2"/>
</dbReference>
<keyword evidence="12 13" id="KW-0275">Fatty acid biosynthesis</keyword>
<evidence type="ECO:0000256" key="5">
    <source>
        <dbReference type="ARBA" id="ARBA00022692"/>
    </source>
</evidence>
<organism evidence="17">
    <name type="scientific">Cucumis melo</name>
    <name type="common">Muskmelon</name>
    <dbReference type="NCBI Taxonomy" id="3656"/>
    <lineage>
        <taxon>Eukaryota</taxon>
        <taxon>Viridiplantae</taxon>
        <taxon>Streptophyta</taxon>
        <taxon>Embryophyta</taxon>
        <taxon>Tracheophyta</taxon>
        <taxon>Spermatophyta</taxon>
        <taxon>Magnoliopsida</taxon>
        <taxon>eudicotyledons</taxon>
        <taxon>Gunneridae</taxon>
        <taxon>Pentapetalae</taxon>
        <taxon>rosids</taxon>
        <taxon>fabids</taxon>
        <taxon>Cucurbitales</taxon>
        <taxon>Cucurbitaceae</taxon>
        <taxon>Benincaseae</taxon>
        <taxon>Cucumis</taxon>
    </lineage>
</organism>
<keyword evidence="6" id="KW-0276">Fatty acid metabolism</keyword>
<evidence type="ECO:0000256" key="10">
    <source>
        <dbReference type="ARBA" id="ARBA00023098"/>
    </source>
</evidence>
<evidence type="ECO:0000313" key="17">
    <source>
        <dbReference type="EnsemblPlants" id="MELO3C017875.2.1"/>
    </source>
</evidence>
<feature type="region of interest" description="Disordered" evidence="14">
    <location>
        <begin position="1"/>
        <end position="29"/>
    </location>
</feature>
<keyword evidence="11 15" id="KW-0472">Membrane</keyword>
<reference evidence="17" key="1">
    <citation type="submission" date="2023-03" db="UniProtKB">
        <authorList>
            <consortium name="EnsemblPlants"/>
        </authorList>
    </citation>
    <scope>IDENTIFICATION</scope>
</reference>
<dbReference type="GO" id="GO:0005789">
    <property type="term" value="C:endoplasmic reticulum membrane"/>
    <property type="evidence" value="ECO:0007669"/>
    <property type="project" value="TreeGrafter"/>
</dbReference>
<evidence type="ECO:0000256" key="12">
    <source>
        <dbReference type="ARBA" id="ARBA00023160"/>
    </source>
</evidence>
<dbReference type="PANTHER" id="PTHR11351:SF31">
    <property type="entry name" value="DESATURASE 1, ISOFORM A-RELATED"/>
    <property type="match status" value="1"/>
</dbReference>
<dbReference type="EnsemblPlants" id="MELO3C017875.2.1">
    <property type="protein sequence ID" value="MELO3C017875.2.1"/>
    <property type="gene ID" value="MELO3C017875.2"/>
</dbReference>
<sequence length="344" mass="40385">MAAEKEVKPHEGHKPLVMDNESKQEEPKEMVKPPVRSFWRRKWTTLDKRVAYIISFVHLLCIFAPFQFNWSAFRVAVALKVITGLFGMTISYHRNLAHKSFQLPKWLEYLFAYCGVHALQGDPIDWVSTHRCHHQFVDTEKDPHSPINGFWISHMMWLFDSYTLTNKVCPKYSSDLKKIERNMFVIFTKHGKPDNVGDLEKQRFYRFIHKTYMLHHLTLAIILYNVGGLPFFIWGMCVRIVVVFHSTFMVNSVCHIWGKQPWRTGDLSRNNWLVGLTSFGEGWHNNHHAFSYSARLGLEWWQLDAGWYVIKFLQVIGLATNVKLPSPSHMQNLAVDHKPKEKLF</sequence>